<keyword evidence="2" id="KW-1185">Reference proteome</keyword>
<evidence type="ECO:0000313" key="2">
    <source>
        <dbReference type="Proteomes" id="UP000204609"/>
    </source>
</evidence>
<proteinExistence type="predicted"/>
<dbReference type="GeneID" id="28800612"/>
<accession>A0A166Y9L7</accession>
<evidence type="ECO:0000313" key="1">
    <source>
        <dbReference type="EMBL" id="ANA86487.1"/>
    </source>
</evidence>
<protein>
    <submittedName>
        <fullName evidence="1">Uncharacterized protein</fullName>
    </submittedName>
</protein>
<dbReference type="Proteomes" id="UP000204609">
    <property type="component" value="Segment"/>
</dbReference>
<dbReference type="RefSeq" id="YP_009274570.1">
    <property type="nucleotide sequence ID" value="NC_030917.1"/>
</dbReference>
<name>A0A166Y9L7_9CAUD</name>
<organism evidence="1 2">
    <name type="scientific">Gordonia phage OneUp</name>
    <dbReference type="NCBI Taxonomy" id="1838074"/>
    <lineage>
        <taxon>Viruses</taxon>
        <taxon>Duplodnaviria</taxon>
        <taxon>Heunggongvirae</taxon>
        <taxon>Uroviricota</taxon>
        <taxon>Caudoviricetes</taxon>
        <taxon>Oneupvirus</taxon>
        <taxon>Oneupvirus oneup</taxon>
    </lineage>
</organism>
<dbReference type="KEGG" id="vg:28800612"/>
<dbReference type="EMBL" id="KU998245">
    <property type="protein sequence ID" value="ANA86487.1"/>
    <property type="molecule type" value="Genomic_DNA"/>
</dbReference>
<reference evidence="2" key="1">
    <citation type="submission" date="2016-03" db="EMBL/GenBank/DDBJ databases">
        <authorList>
            <person name="Ploux O."/>
        </authorList>
    </citation>
    <scope>NUCLEOTIDE SEQUENCE [LARGE SCALE GENOMIC DNA]</scope>
</reference>
<sequence length="78" mass="8542">MTRKRYRVIFADGMICLVDAHGIQDAITQVYQQDDDGTQNEIAAVIAVCDAKGHNVVARSIVDTVNLNLPNVLPANFN</sequence>
<gene>
    <name evidence="1" type="primary">154</name>
    <name evidence="1" type="ORF">PBI_ONEUP_154</name>
</gene>